<dbReference type="PANTHER" id="PTHR46565">
    <property type="entry name" value="COLD SHOCK DOMAIN PROTEIN 2"/>
    <property type="match status" value="1"/>
</dbReference>
<dbReference type="InterPro" id="IPR011129">
    <property type="entry name" value="CSD"/>
</dbReference>
<dbReference type="Gene3D" id="2.40.50.140">
    <property type="entry name" value="Nucleic acid-binding proteins"/>
    <property type="match status" value="1"/>
</dbReference>
<evidence type="ECO:0000256" key="5">
    <source>
        <dbReference type="ARBA" id="ARBA00023159"/>
    </source>
</evidence>
<evidence type="ECO:0000256" key="6">
    <source>
        <dbReference type="ARBA" id="ARBA00023163"/>
    </source>
</evidence>
<reference evidence="9" key="2">
    <citation type="submission" date="2021-04" db="EMBL/GenBank/DDBJ databases">
        <authorList>
            <person name="Gilroy R."/>
        </authorList>
    </citation>
    <scope>NUCLEOTIDE SEQUENCE</scope>
    <source>
        <strain evidence="9">ChiW19-6364</strain>
    </source>
</reference>
<accession>A0A9D2U446</accession>
<protein>
    <submittedName>
        <fullName evidence="9">Cold shock domain-containing protein</fullName>
    </submittedName>
</protein>
<dbReference type="SUPFAM" id="SSF50249">
    <property type="entry name" value="Nucleic acid-binding proteins"/>
    <property type="match status" value="1"/>
</dbReference>
<dbReference type="InterPro" id="IPR002059">
    <property type="entry name" value="CSP_DNA-bd"/>
</dbReference>
<dbReference type="Pfam" id="PF00313">
    <property type="entry name" value="CSD"/>
    <property type="match status" value="1"/>
</dbReference>
<keyword evidence="2" id="KW-0963">Cytoplasm</keyword>
<keyword evidence="3" id="KW-0805">Transcription regulation</keyword>
<dbReference type="Proteomes" id="UP000823850">
    <property type="component" value="Unassembled WGS sequence"/>
</dbReference>
<dbReference type="InterPro" id="IPR012340">
    <property type="entry name" value="NA-bd_OB-fold"/>
</dbReference>
<dbReference type="PANTHER" id="PTHR46565:SF20">
    <property type="entry name" value="COLD SHOCK DOMAIN-CONTAINING PROTEIN 4"/>
    <property type="match status" value="1"/>
</dbReference>
<gene>
    <name evidence="9" type="ORF">H9913_10485</name>
</gene>
<comment type="caution">
    <text evidence="9">The sequence shown here is derived from an EMBL/GenBank/DDBJ whole genome shotgun (WGS) entry which is preliminary data.</text>
</comment>
<comment type="subcellular location">
    <subcellularLocation>
        <location evidence="1">Cytoplasm</location>
    </subcellularLocation>
</comment>
<organism evidence="9 10">
    <name type="scientific">Candidatus Blautia stercoripullorum</name>
    <dbReference type="NCBI Taxonomy" id="2838502"/>
    <lineage>
        <taxon>Bacteria</taxon>
        <taxon>Bacillati</taxon>
        <taxon>Bacillota</taxon>
        <taxon>Clostridia</taxon>
        <taxon>Lachnospirales</taxon>
        <taxon>Lachnospiraceae</taxon>
        <taxon>Blautia</taxon>
    </lineage>
</organism>
<keyword evidence="6" id="KW-0804">Transcription</keyword>
<evidence type="ECO:0000256" key="1">
    <source>
        <dbReference type="ARBA" id="ARBA00004496"/>
    </source>
</evidence>
<evidence type="ECO:0000256" key="7">
    <source>
        <dbReference type="SAM" id="MobiDB-lite"/>
    </source>
</evidence>
<evidence type="ECO:0000313" key="10">
    <source>
        <dbReference type="Proteomes" id="UP000823850"/>
    </source>
</evidence>
<dbReference type="CDD" id="cd04458">
    <property type="entry name" value="CSP_CDS"/>
    <property type="match status" value="1"/>
</dbReference>
<dbReference type="PROSITE" id="PS51857">
    <property type="entry name" value="CSD_2"/>
    <property type="match status" value="1"/>
</dbReference>
<dbReference type="GO" id="GO:0005737">
    <property type="term" value="C:cytoplasm"/>
    <property type="evidence" value="ECO:0007669"/>
    <property type="project" value="UniProtKB-SubCell"/>
</dbReference>
<dbReference type="SMART" id="SM00357">
    <property type="entry name" value="CSP"/>
    <property type="match status" value="1"/>
</dbReference>
<dbReference type="GO" id="GO:0003677">
    <property type="term" value="F:DNA binding"/>
    <property type="evidence" value="ECO:0007669"/>
    <property type="project" value="UniProtKB-KW"/>
</dbReference>
<sequence>MKGTVKWFSARRGYGFITDEDGIDYFVHFSEIQSEGFKTLRGGEKVLFSVSEDEKGRSLAKQVVPAEMPEETKED</sequence>
<dbReference type="EMBL" id="DWUX01000188">
    <property type="protein sequence ID" value="HJD40441.1"/>
    <property type="molecule type" value="Genomic_DNA"/>
</dbReference>
<feature type="domain" description="CSD" evidence="8">
    <location>
        <begin position="1"/>
        <end position="65"/>
    </location>
</feature>
<evidence type="ECO:0000256" key="3">
    <source>
        <dbReference type="ARBA" id="ARBA00023015"/>
    </source>
</evidence>
<keyword evidence="4" id="KW-0238">DNA-binding</keyword>
<evidence type="ECO:0000259" key="8">
    <source>
        <dbReference type="PROSITE" id="PS51857"/>
    </source>
</evidence>
<keyword evidence="5" id="KW-0010">Activator</keyword>
<feature type="region of interest" description="Disordered" evidence="7">
    <location>
        <begin position="53"/>
        <end position="75"/>
    </location>
</feature>
<dbReference type="PRINTS" id="PR00050">
    <property type="entry name" value="COLDSHOCK"/>
</dbReference>
<dbReference type="PIRSF" id="PIRSF002599">
    <property type="entry name" value="Cold_shock_A"/>
    <property type="match status" value="1"/>
</dbReference>
<evidence type="ECO:0000256" key="4">
    <source>
        <dbReference type="ARBA" id="ARBA00023125"/>
    </source>
</evidence>
<name>A0A9D2U446_9FIRM</name>
<reference evidence="9" key="1">
    <citation type="journal article" date="2021" name="PeerJ">
        <title>Extensive microbial diversity within the chicken gut microbiome revealed by metagenomics and culture.</title>
        <authorList>
            <person name="Gilroy R."/>
            <person name="Ravi A."/>
            <person name="Getino M."/>
            <person name="Pursley I."/>
            <person name="Horton D.L."/>
            <person name="Alikhan N.F."/>
            <person name="Baker D."/>
            <person name="Gharbi K."/>
            <person name="Hall N."/>
            <person name="Watson M."/>
            <person name="Adriaenssens E.M."/>
            <person name="Foster-Nyarko E."/>
            <person name="Jarju S."/>
            <person name="Secka A."/>
            <person name="Antonio M."/>
            <person name="Oren A."/>
            <person name="Chaudhuri R.R."/>
            <person name="La Ragione R."/>
            <person name="Hildebrand F."/>
            <person name="Pallen M.J."/>
        </authorList>
    </citation>
    <scope>NUCLEOTIDE SEQUENCE</scope>
    <source>
        <strain evidence="9">ChiW19-6364</strain>
    </source>
</reference>
<dbReference type="AlphaFoldDB" id="A0A9D2U446"/>
<evidence type="ECO:0000313" key="9">
    <source>
        <dbReference type="EMBL" id="HJD40441.1"/>
    </source>
</evidence>
<proteinExistence type="predicted"/>
<evidence type="ECO:0000256" key="2">
    <source>
        <dbReference type="ARBA" id="ARBA00022490"/>
    </source>
</evidence>
<dbReference type="InterPro" id="IPR012156">
    <property type="entry name" value="Cold_shock_CspA"/>
</dbReference>